<keyword evidence="4" id="KW-0210">Decarboxylase</keyword>
<dbReference type="PANTHER" id="PTHR40438:SF1">
    <property type="entry name" value="PYRUVOYL-DEPENDENT ARGININE DECARBOXYLASE"/>
    <property type="match status" value="1"/>
</dbReference>
<dbReference type="InterPro" id="IPR016104">
    <property type="entry name" value="Pyr-dep_his/arg-deCO2ase"/>
</dbReference>
<dbReference type="SUPFAM" id="SSF56271">
    <property type="entry name" value="Pyruvoyl-dependent histidine and arginine decarboxylases"/>
    <property type="match status" value="1"/>
</dbReference>
<dbReference type="GeneID" id="4194413"/>
<evidence type="ECO:0000256" key="5">
    <source>
        <dbReference type="ARBA" id="ARBA00023239"/>
    </source>
</evidence>
<comment type="catalytic activity">
    <reaction evidence="7">
        <text>L-arginine + H(+) = agmatine + CO2</text>
        <dbReference type="Rhea" id="RHEA:17641"/>
        <dbReference type="ChEBI" id="CHEBI:15378"/>
        <dbReference type="ChEBI" id="CHEBI:16526"/>
        <dbReference type="ChEBI" id="CHEBI:32682"/>
        <dbReference type="ChEBI" id="CHEBI:58145"/>
        <dbReference type="EC" id="4.1.1.19"/>
    </reaction>
</comment>
<dbReference type="SFLD" id="SFLDS00055">
    <property type="entry name" value="Pyruvoyl-Dependent_Histidine/A"/>
    <property type="match status" value="1"/>
</dbReference>
<evidence type="ECO:0000313" key="9">
    <source>
        <dbReference type="Proteomes" id="UP000001975"/>
    </source>
</evidence>
<dbReference type="GO" id="GO:0008792">
    <property type="term" value="F:arginine decarboxylase activity"/>
    <property type="evidence" value="ECO:0007669"/>
    <property type="project" value="UniProtKB-EC"/>
</dbReference>
<evidence type="ECO:0000256" key="7">
    <source>
        <dbReference type="ARBA" id="ARBA00049309"/>
    </source>
</evidence>
<dbReference type="GO" id="GO:0006527">
    <property type="term" value="P:L-arginine catabolic process"/>
    <property type="evidence" value="ECO:0007669"/>
    <property type="project" value="InterPro"/>
</dbReference>
<proteinExistence type="inferred from homology"/>
<evidence type="ECO:0000256" key="2">
    <source>
        <dbReference type="ARBA" id="ARBA00007412"/>
    </source>
</evidence>
<dbReference type="eggNOG" id="arCOG04490">
    <property type="taxonomic scope" value="Archaea"/>
</dbReference>
<organism evidence="8 9">
    <name type="scientific">Haloquadratum walsbyi (strain DSM 16790 / HBSQ001)</name>
    <dbReference type="NCBI Taxonomy" id="362976"/>
    <lineage>
        <taxon>Archaea</taxon>
        <taxon>Methanobacteriati</taxon>
        <taxon>Methanobacteriota</taxon>
        <taxon>Stenosarchaea group</taxon>
        <taxon>Halobacteria</taxon>
        <taxon>Halobacteriales</taxon>
        <taxon>Haloferacaceae</taxon>
        <taxon>Haloquadratum</taxon>
    </lineage>
</organism>
<dbReference type="EC" id="4.1.1.19" evidence="3"/>
<comment type="cofactor">
    <cofactor evidence="1">
        <name>pyruvate</name>
        <dbReference type="ChEBI" id="CHEBI:15361"/>
    </cofactor>
</comment>
<dbReference type="PANTHER" id="PTHR40438">
    <property type="entry name" value="PYRUVOYL-DEPENDENT ARGININE DECARBOXYLASE"/>
    <property type="match status" value="1"/>
</dbReference>
<keyword evidence="9" id="KW-1185">Reference proteome</keyword>
<evidence type="ECO:0000256" key="3">
    <source>
        <dbReference type="ARBA" id="ARBA00012426"/>
    </source>
</evidence>
<name>Q18FP1_HALWD</name>
<protein>
    <recommendedName>
        <fullName evidence="3">arginine decarboxylase</fullName>
        <ecNumber evidence="3">4.1.1.19</ecNumber>
    </recommendedName>
</protein>
<keyword evidence="6" id="KW-0670">Pyruvate</keyword>
<dbReference type="SFLD" id="SFLDG01170">
    <property type="entry name" value="Pyruvoyl-dependent_arginine_de"/>
    <property type="match status" value="1"/>
</dbReference>
<gene>
    <name evidence="8" type="primary">pdaD</name>
    <name evidence="8" type="ordered locus">HQ_3114A</name>
</gene>
<evidence type="ECO:0000256" key="4">
    <source>
        <dbReference type="ARBA" id="ARBA00022793"/>
    </source>
</evidence>
<dbReference type="Gene3D" id="3.50.20.10">
    <property type="entry name" value="Pyruvoyl-Dependent Histidine Decarboxylase, subunit B"/>
    <property type="match status" value="1"/>
</dbReference>
<evidence type="ECO:0000256" key="6">
    <source>
        <dbReference type="ARBA" id="ARBA00023317"/>
    </source>
</evidence>
<dbReference type="KEGG" id="hwa:HQ_3114A"/>
<sequence>MKTIFVVRGAGHASTAMASYDAALAAANIHNYNLTTVSSVIPAEATVEVVETAPDLGPVGNQLTVVEARMTTAETGQVAAGLGWTTGAGPGLFYEATGTDPESVRQTIDDGLSSGATLRDWSFTDRRVITETAERNPDAGEYTTVVVIAAYGESESLFRD</sequence>
<dbReference type="Proteomes" id="UP000001975">
    <property type="component" value="Chromosome"/>
</dbReference>
<dbReference type="InterPro" id="IPR016105">
    <property type="entry name" value="Pyr-dep_his/arg-deCO2ase_sand"/>
</dbReference>
<dbReference type="STRING" id="362976.HQ_3114A"/>
<comment type="similarity">
    <text evidence="2">Belongs to the PdaD family.</text>
</comment>
<evidence type="ECO:0000313" key="8">
    <source>
        <dbReference type="EMBL" id="CAJ53214.2"/>
    </source>
</evidence>
<dbReference type="AlphaFoldDB" id="Q18FP1"/>
<evidence type="ECO:0000256" key="1">
    <source>
        <dbReference type="ARBA" id="ARBA00001928"/>
    </source>
</evidence>
<dbReference type="InterPro" id="IPR002724">
    <property type="entry name" value="Pyruvoyl-dep_arg_deCO2ase"/>
</dbReference>
<dbReference type="RefSeq" id="WP_048067067.1">
    <property type="nucleotide sequence ID" value="NC_008212.1"/>
</dbReference>
<dbReference type="Pfam" id="PF01862">
    <property type="entry name" value="PvlArgDC"/>
    <property type="match status" value="1"/>
</dbReference>
<accession>Q18FP1</accession>
<dbReference type="HOGENOM" id="CLU_134253_0_0_2"/>
<reference evidence="8 9" key="1">
    <citation type="journal article" date="2006" name="BMC Genomics">
        <title>The genome of the square archaeon Haloquadratum walsbyi: life at the limits of water activity.</title>
        <authorList>
            <person name="Bolhuis H.H."/>
            <person name="Palm P.P."/>
            <person name="Wende A.W."/>
            <person name="Falb M.M."/>
            <person name="Rampp M.M."/>
            <person name="Rodriguez-Valera F.F."/>
            <person name="Pfeiffer F.F."/>
            <person name="Oesterhelt D.D."/>
        </authorList>
    </citation>
    <scope>NUCLEOTIDE SEQUENCE [LARGE SCALE GENOMIC DNA]</scope>
    <source>
        <strain evidence="9">DSM 16790 / HBSQ001</strain>
    </source>
</reference>
<keyword evidence="5 8" id="KW-0456">Lyase</keyword>
<dbReference type="EMBL" id="AM180088">
    <property type="protein sequence ID" value="CAJ53214.2"/>
    <property type="molecule type" value="Genomic_DNA"/>
</dbReference>